<dbReference type="AlphaFoldDB" id="A0A4C1XIW9"/>
<evidence type="ECO:0000313" key="3">
    <source>
        <dbReference type="Proteomes" id="UP000299102"/>
    </source>
</evidence>
<dbReference type="PANTHER" id="PTHR46409:SF1">
    <property type="entry name" value="HTH PSQ-TYPE DOMAIN-CONTAINING PROTEIN"/>
    <property type="match status" value="1"/>
</dbReference>
<keyword evidence="3" id="KW-1185">Reference proteome</keyword>
<organism evidence="2 3">
    <name type="scientific">Eumeta variegata</name>
    <name type="common">Bagworm moth</name>
    <name type="synonym">Eumeta japonica</name>
    <dbReference type="NCBI Taxonomy" id="151549"/>
    <lineage>
        <taxon>Eukaryota</taxon>
        <taxon>Metazoa</taxon>
        <taxon>Ecdysozoa</taxon>
        <taxon>Arthropoda</taxon>
        <taxon>Hexapoda</taxon>
        <taxon>Insecta</taxon>
        <taxon>Pterygota</taxon>
        <taxon>Neoptera</taxon>
        <taxon>Endopterygota</taxon>
        <taxon>Lepidoptera</taxon>
        <taxon>Glossata</taxon>
        <taxon>Ditrysia</taxon>
        <taxon>Tineoidea</taxon>
        <taxon>Psychidae</taxon>
        <taxon>Oiketicinae</taxon>
        <taxon>Eumeta</taxon>
    </lineage>
</organism>
<sequence length="402" mass="43444">MGKWATRILTNWTKACADAPGAGDRVYKYTTAPESTGGSGARPSGGLQRAEGEGRVDTAGGAAGEAGATCTKINPIEYGCAGPAPGRRVRLNATQSTDEVQDVRFFVFNLGGVEDSSLEDLSDVVERDDDSDMIHLYLFAVGGVESTILTYLKSKSKALSEISVVGCDGTVDNTGSKGGVIRLMEELKKPLQWHLWQTNSLSRYLNPDLKKIVDDVIQRNGYFGHPENVLIAMLGDDMESIRELTYQQITKARSDNAPGLRTFKTRYDRLEPQSDIGVQVTVCVQADRCGDDARASGGARASECSGQFGETQDAELQPRGDVTWLIAACTFTYSPRQVGSRTERTFSRVVSRIRITRLTTVSVSKTINSGRSIAAGCGRPPCALCQSLRVAALHYICTCIAF</sequence>
<feature type="region of interest" description="Disordered" evidence="1">
    <location>
        <begin position="31"/>
        <end position="61"/>
    </location>
</feature>
<name>A0A4C1XIW9_EUMVA</name>
<gene>
    <name evidence="2" type="ORF">EVAR_87432_1</name>
</gene>
<proteinExistence type="predicted"/>
<dbReference type="Proteomes" id="UP000299102">
    <property type="component" value="Unassembled WGS sequence"/>
</dbReference>
<accession>A0A4C1XIW9</accession>
<evidence type="ECO:0000256" key="1">
    <source>
        <dbReference type="SAM" id="MobiDB-lite"/>
    </source>
</evidence>
<reference evidence="2 3" key="1">
    <citation type="journal article" date="2019" name="Commun. Biol.">
        <title>The bagworm genome reveals a unique fibroin gene that provides high tensile strength.</title>
        <authorList>
            <person name="Kono N."/>
            <person name="Nakamura H."/>
            <person name="Ohtoshi R."/>
            <person name="Tomita M."/>
            <person name="Numata K."/>
            <person name="Arakawa K."/>
        </authorList>
    </citation>
    <scope>NUCLEOTIDE SEQUENCE [LARGE SCALE GENOMIC DNA]</scope>
</reference>
<dbReference type="PANTHER" id="PTHR46409">
    <property type="entry name" value="HTH PSQ-TYPE DOMAIN-CONTAINING PROTEIN"/>
    <property type="match status" value="1"/>
</dbReference>
<dbReference type="EMBL" id="BGZK01000857">
    <property type="protein sequence ID" value="GBP63060.1"/>
    <property type="molecule type" value="Genomic_DNA"/>
</dbReference>
<evidence type="ECO:0000313" key="2">
    <source>
        <dbReference type="EMBL" id="GBP63060.1"/>
    </source>
</evidence>
<comment type="caution">
    <text evidence="2">The sequence shown here is derived from an EMBL/GenBank/DDBJ whole genome shotgun (WGS) entry which is preliminary data.</text>
</comment>
<protein>
    <submittedName>
        <fullName evidence="2">Uncharacterized protein</fullName>
    </submittedName>
</protein>
<dbReference type="OrthoDB" id="6617942at2759"/>